<dbReference type="PATRIC" id="fig|1392.242.peg.4985"/>
<dbReference type="InterPro" id="IPR003675">
    <property type="entry name" value="Rce1/LyrA-like_dom"/>
</dbReference>
<dbReference type="AlphaFoldDB" id="A0A0J1HJT1"/>
<dbReference type="Pfam" id="PF02517">
    <property type="entry name" value="Rce1-like"/>
    <property type="match status" value="1"/>
</dbReference>
<sequence>MNFIKTNTKEISMLIIYTLFVPFQIGLFILLGISLLTDSNIVESEFALGAIALSVPAIVGIIFFRKEIIESFTYFKEKTILKIVSIPMVVLFTVIVEQIVMRFLATGQPENQEQLLETGAEIPLIFTLLVFGILGPILEEIIFRHIILNRFSNYIGTAIASIISILIFTLMHTNQLSDIAIYLPGSVILTAAYLISNRSLAYVIAIHMLNNSITFIQLHMS</sequence>
<dbReference type="EMBL" id="LDPG01000044">
    <property type="protein sequence ID" value="KLV13989.1"/>
    <property type="molecule type" value="Genomic_DNA"/>
</dbReference>
<evidence type="ECO:0000313" key="3">
    <source>
        <dbReference type="EMBL" id="KLV13989.1"/>
    </source>
</evidence>
<feature type="domain" description="CAAX prenyl protease 2/Lysostaphin resistance protein A-like" evidence="2">
    <location>
        <begin position="124"/>
        <end position="212"/>
    </location>
</feature>
<feature type="transmembrane region" description="Helical" evidence="1">
    <location>
        <begin position="154"/>
        <end position="173"/>
    </location>
</feature>
<accession>A0A0J1HJT1</accession>
<dbReference type="PANTHER" id="PTHR36435:SF1">
    <property type="entry name" value="CAAX AMINO TERMINAL PROTEASE FAMILY PROTEIN"/>
    <property type="match status" value="1"/>
</dbReference>
<protein>
    <submittedName>
        <fullName evidence="3">CAAX protease</fullName>
    </submittedName>
</protein>
<dbReference type="PANTHER" id="PTHR36435">
    <property type="entry name" value="SLR1288 PROTEIN"/>
    <property type="match status" value="1"/>
</dbReference>
<reference evidence="3 4" key="1">
    <citation type="submission" date="2015-05" db="EMBL/GenBank/DDBJ databases">
        <title>Whole genome sequence and identification of bacterial endophytes from Costus igneus.</title>
        <authorList>
            <person name="Lee Y.P."/>
            <person name="Gan H.M."/>
            <person name="Eng W."/>
            <person name="Wheatley M.S."/>
            <person name="Caraballo A."/>
            <person name="Polter S."/>
            <person name="Savka M.A."/>
            <person name="Hudson A.O."/>
        </authorList>
    </citation>
    <scope>NUCLEOTIDE SEQUENCE [LARGE SCALE GENOMIC DNA]</scope>
    <source>
        <strain evidence="3 4">RIT375</strain>
    </source>
</reference>
<keyword evidence="1" id="KW-0472">Membrane</keyword>
<evidence type="ECO:0000313" key="4">
    <source>
        <dbReference type="Proteomes" id="UP000035904"/>
    </source>
</evidence>
<dbReference type="RefSeq" id="WP_001989287.1">
    <property type="nucleotide sequence ID" value="NZ_LDPG01000044.1"/>
</dbReference>
<keyword evidence="1" id="KW-1133">Transmembrane helix</keyword>
<feature type="transmembrane region" description="Helical" evidence="1">
    <location>
        <begin position="84"/>
        <end position="104"/>
    </location>
</feature>
<keyword evidence="1" id="KW-0812">Transmembrane</keyword>
<evidence type="ECO:0000259" key="2">
    <source>
        <dbReference type="Pfam" id="PF02517"/>
    </source>
</evidence>
<dbReference type="InterPro" id="IPR052710">
    <property type="entry name" value="CAAX_protease"/>
</dbReference>
<feature type="transmembrane region" description="Helical" evidence="1">
    <location>
        <begin position="124"/>
        <end position="142"/>
    </location>
</feature>
<dbReference type="Proteomes" id="UP000035904">
    <property type="component" value="Unassembled WGS sequence"/>
</dbReference>
<evidence type="ECO:0000256" key="1">
    <source>
        <dbReference type="SAM" id="Phobius"/>
    </source>
</evidence>
<name>A0A0J1HJT1_BACAN</name>
<keyword evidence="3" id="KW-0378">Hydrolase</keyword>
<feature type="transmembrane region" description="Helical" evidence="1">
    <location>
        <begin position="46"/>
        <end position="64"/>
    </location>
</feature>
<gene>
    <name evidence="3" type="ORF">ABW01_29320</name>
</gene>
<proteinExistence type="predicted"/>
<dbReference type="GO" id="GO:0004175">
    <property type="term" value="F:endopeptidase activity"/>
    <property type="evidence" value="ECO:0007669"/>
    <property type="project" value="UniProtKB-ARBA"/>
</dbReference>
<comment type="caution">
    <text evidence="3">The sequence shown here is derived from an EMBL/GenBank/DDBJ whole genome shotgun (WGS) entry which is preliminary data.</text>
</comment>
<keyword evidence="3" id="KW-0645">Protease</keyword>
<organism evidence="3 4">
    <name type="scientific">Bacillus anthracis</name>
    <name type="common">anthrax bacterium</name>
    <dbReference type="NCBI Taxonomy" id="1392"/>
    <lineage>
        <taxon>Bacteria</taxon>
        <taxon>Bacillati</taxon>
        <taxon>Bacillota</taxon>
        <taxon>Bacilli</taxon>
        <taxon>Bacillales</taxon>
        <taxon>Bacillaceae</taxon>
        <taxon>Bacillus</taxon>
        <taxon>Bacillus cereus group</taxon>
    </lineage>
</organism>
<feature type="transmembrane region" description="Helical" evidence="1">
    <location>
        <begin position="12"/>
        <end position="34"/>
    </location>
</feature>
<dbReference type="GO" id="GO:0006508">
    <property type="term" value="P:proteolysis"/>
    <property type="evidence" value="ECO:0007669"/>
    <property type="project" value="UniProtKB-KW"/>
</dbReference>
<dbReference type="GO" id="GO:0080120">
    <property type="term" value="P:CAAX-box protein maturation"/>
    <property type="evidence" value="ECO:0007669"/>
    <property type="project" value="UniProtKB-ARBA"/>
</dbReference>